<dbReference type="PANTHER" id="PTHR43617:SF20">
    <property type="entry name" value="N-ALPHA-ACETYLTRANSFERASE RIMI"/>
    <property type="match status" value="1"/>
</dbReference>
<evidence type="ECO:0000313" key="3">
    <source>
        <dbReference type="Proteomes" id="UP000465360"/>
    </source>
</evidence>
<evidence type="ECO:0000313" key="2">
    <source>
        <dbReference type="EMBL" id="GFG88729.1"/>
    </source>
</evidence>
<gene>
    <name evidence="2" type="primary">rimI</name>
    <name evidence="2" type="ORF">MBOU_07710</name>
</gene>
<feature type="domain" description="N-acetyltransferase" evidence="1">
    <location>
        <begin position="25"/>
        <end position="172"/>
    </location>
</feature>
<accession>A0A7I9YJE0</accession>
<dbReference type="InterPro" id="IPR000182">
    <property type="entry name" value="GNAT_dom"/>
</dbReference>
<evidence type="ECO:0000259" key="1">
    <source>
        <dbReference type="PROSITE" id="PS51186"/>
    </source>
</evidence>
<dbReference type="EMBL" id="BLKZ01000001">
    <property type="protein sequence ID" value="GFG88729.1"/>
    <property type="molecule type" value="Genomic_DNA"/>
</dbReference>
<organism evidence="2 3">
    <name type="scientific">Mycobacterium bourgelatii</name>
    <dbReference type="NCBI Taxonomy" id="1273442"/>
    <lineage>
        <taxon>Bacteria</taxon>
        <taxon>Bacillati</taxon>
        <taxon>Actinomycetota</taxon>
        <taxon>Actinomycetes</taxon>
        <taxon>Mycobacteriales</taxon>
        <taxon>Mycobacteriaceae</taxon>
        <taxon>Mycobacterium</taxon>
    </lineage>
</organism>
<reference evidence="2 3" key="1">
    <citation type="journal article" date="2019" name="Emerg. Microbes Infect.">
        <title>Comprehensive subspecies identification of 175 nontuberculous mycobacteria species based on 7547 genomic profiles.</title>
        <authorList>
            <person name="Matsumoto Y."/>
            <person name="Kinjo T."/>
            <person name="Motooka D."/>
            <person name="Nabeya D."/>
            <person name="Jung N."/>
            <person name="Uechi K."/>
            <person name="Horii T."/>
            <person name="Iida T."/>
            <person name="Fujita J."/>
            <person name="Nakamura S."/>
        </authorList>
    </citation>
    <scope>NUCLEOTIDE SEQUENCE [LARGE SCALE GENOMIC DNA]</scope>
    <source>
        <strain evidence="2 3">JCM 30725</strain>
    </source>
</reference>
<dbReference type="NCBIfam" id="TIGR01575">
    <property type="entry name" value="rimI"/>
    <property type="match status" value="1"/>
</dbReference>
<dbReference type="SUPFAM" id="SSF55729">
    <property type="entry name" value="Acyl-CoA N-acyltransferases (Nat)"/>
    <property type="match status" value="1"/>
</dbReference>
<dbReference type="GO" id="GO:0008999">
    <property type="term" value="F:protein-N-terminal-alanine acetyltransferase activity"/>
    <property type="evidence" value="ECO:0007669"/>
    <property type="project" value="TreeGrafter"/>
</dbReference>
<sequence length="172" mass="19182">MTRAGDDAERRDEEERRMALDLEPVILGALTRADARRCAELEAVLFDGDDPWPAVAFERELASGRNHYVGARIGDLLVGYAGISRLGRVALFEYEVHTIGVDPAYQGRGIGRRLLEELLEFADGGVVFLEVRTDNEAAIGLYRSVGFEQIGLRKRYYRVSGADAYTMRRGAQ</sequence>
<keyword evidence="2" id="KW-0808">Transferase</keyword>
<dbReference type="PANTHER" id="PTHR43617">
    <property type="entry name" value="L-AMINO ACID N-ACETYLTRANSFERASE"/>
    <property type="match status" value="1"/>
</dbReference>
<dbReference type="AlphaFoldDB" id="A0A7I9YJE0"/>
<protein>
    <submittedName>
        <fullName evidence="2">Ribosomal-protein-alanine acetyltransferase</fullName>
    </submittedName>
</protein>
<dbReference type="Pfam" id="PF00583">
    <property type="entry name" value="Acetyltransf_1"/>
    <property type="match status" value="1"/>
</dbReference>
<dbReference type="CDD" id="cd04301">
    <property type="entry name" value="NAT_SF"/>
    <property type="match status" value="1"/>
</dbReference>
<dbReference type="InterPro" id="IPR006464">
    <property type="entry name" value="AcTrfase_RimI/Ard1"/>
</dbReference>
<dbReference type="InterPro" id="IPR016181">
    <property type="entry name" value="Acyl_CoA_acyltransferase"/>
</dbReference>
<name>A0A7I9YJE0_MYCBU</name>
<dbReference type="Proteomes" id="UP000465360">
    <property type="component" value="Unassembled WGS sequence"/>
</dbReference>
<dbReference type="InterPro" id="IPR050276">
    <property type="entry name" value="MshD_Acetyltransferase"/>
</dbReference>
<dbReference type="Gene3D" id="3.40.630.30">
    <property type="match status" value="1"/>
</dbReference>
<comment type="caution">
    <text evidence="2">The sequence shown here is derived from an EMBL/GenBank/DDBJ whole genome shotgun (WGS) entry which is preliminary data.</text>
</comment>
<keyword evidence="3" id="KW-1185">Reference proteome</keyword>
<dbReference type="PROSITE" id="PS51186">
    <property type="entry name" value="GNAT"/>
    <property type="match status" value="1"/>
</dbReference>
<proteinExistence type="predicted"/>